<dbReference type="OrthoDB" id="421526at2759"/>
<accession>A0A1Q9DYH3</accession>
<sequence length="485" mass="53404">MAMDGEDEHFRGRFNHWLGRIYYSCFDCFDCIARHNPFSCFQACLISSCLLPLFLGLAVWGACQGIALGATGMDHFVAPEEVRVNSAESFAARLHNQSGMPQSCTRVVPTDAVENASVASEQMKEAGKGVENSFKTCWKVETAAWALGWCPSNWQMYLAAVLYGSVSSIALLCFQWKNWDEESESDESEESEAEDSESQRRLRHRPDYVAPDDEGFEAGSPFAASRRHKPPFCCIGINSDYEGAKCQLRLSCFFMLFEPALDILSILMFLRRGQPIYAAVVGTSVAISCALEHDLFQIRGAAAMAASLRRGFATPLLYEHQVLEIVESSGSTIVQCYAALRMDLTAGASLSTVCTLIASAGCSLLLSLPQAVRAASVLVGVYLNDYYEQEKRKAGVQAVWRYLPSVLCMSVAELALILGRHNDGQFASPWSLILQMPSWELFLSALFLLLFRVAVLGGLVLGVSACCLMCGFMCFWSDFLDDWGG</sequence>
<keyword evidence="2" id="KW-1133">Transmembrane helix</keyword>
<dbReference type="EMBL" id="LSRX01000334">
    <property type="protein sequence ID" value="OLQ00223.1"/>
    <property type="molecule type" value="Genomic_DNA"/>
</dbReference>
<feature type="transmembrane region" description="Helical" evidence="2">
    <location>
        <begin position="399"/>
        <end position="418"/>
    </location>
</feature>
<proteinExistence type="predicted"/>
<evidence type="ECO:0000313" key="3">
    <source>
        <dbReference type="EMBL" id="OLQ00223.1"/>
    </source>
</evidence>
<comment type="caution">
    <text evidence="3">The sequence shown here is derived from an EMBL/GenBank/DDBJ whole genome shotgun (WGS) entry which is preliminary data.</text>
</comment>
<evidence type="ECO:0000256" key="2">
    <source>
        <dbReference type="SAM" id="Phobius"/>
    </source>
</evidence>
<gene>
    <name evidence="3" type="ORF">AK812_SmicGene17119</name>
</gene>
<evidence type="ECO:0000256" key="1">
    <source>
        <dbReference type="SAM" id="MobiDB-lite"/>
    </source>
</evidence>
<keyword evidence="2" id="KW-0812">Transmembrane</keyword>
<keyword evidence="2" id="KW-0472">Membrane</keyword>
<dbReference type="Proteomes" id="UP000186817">
    <property type="component" value="Unassembled WGS sequence"/>
</dbReference>
<feature type="transmembrane region" description="Helical" evidence="2">
    <location>
        <begin position="458"/>
        <end position="479"/>
    </location>
</feature>
<feature type="transmembrane region" description="Helical" evidence="2">
    <location>
        <begin position="430"/>
        <end position="451"/>
    </location>
</feature>
<organism evidence="3 4">
    <name type="scientific">Symbiodinium microadriaticum</name>
    <name type="common">Dinoflagellate</name>
    <name type="synonym">Zooxanthella microadriatica</name>
    <dbReference type="NCBI Taxonomy" id="2951"/>
    <lineage>
        <taxon>Eukaryota</taxon>
        <taxon>Sar</taxon>
        <taxon>Alveolata</taxon>
        <taxon>Dinophyceae</taxon>
        <taxon>Suessiales</taxon>
        <taxon>Symbiodiniaceae</taxon>
        <taxon>Symbiodinium</taxon>
    </lineage>
</organism>
<feature type="region of interest" description="Disordered" evidence="1">
    <location>
        <begin position="184"/>
        <end position="213"/>
    </location>
</feature>
<reference evidence="3 4" key="1">
    <citation type="submission" date="2016-02" db="EMBL/GenBank/DDBJ databases">
        <title>Genome analysis of coral dinoflagellate symbionts highlights evolutionary adaptations to a symbiotic lifestyle.</title>
        <authorList>
            <person name="Aranda M."/>
            <person name="Li Y."/>
            <person name="Liew Y.J."/>
            <person name="Baumgarten S."/>
            <person name="Simakov O."/>
            <person name="Wilson M."/>
            <person name="Piel J."/>
            <person name="Ashoor H."/>
            <person name="Bougouffa S."/>
            <person name="Bajic V.B."/>
            <person name="Ryu T."/>
            <person name="Ravasi T."/>
            <person name="Bayer T."/>
            <person name="Micklem G."/>
            <person name="Kim H."/>
            <person name="Bhak J."/>
            <person name="Lajeunesse T.C."/>
            <person name="Voolstra C.R."/>
        </authorList>
    </citation>
    <scope>NUCLEOTIDE SEQUENCE [LARGE SCALE GENOMIC DNA]</scope>
    <source>
        <strain evidence="3 4">CCMP2467</strain>
    </source>
</reference>
<keyword evidence="4" id="KW-1185">Reference proteome</keyword>
<name>A0A1Q9DYH3_SYMMI</name>
<dbReference type="AlphaFoldDB" id="A0A1Q9DYH3"/>
<evidence type="ECO:0000313" key="4">
    <source>
        <dbReference type="Proteomes" id="UP000186817"/>
    </source>
</evidence>
<feature type="compositionally biased region" description="Acidic residues" evidence="1">
    <location>
        <begin position="184"/>
        <end position="196"/>
    </location>
</feature>
<protein>
    <submittedName>
        <fullName evidence="3">Uncharacterized protein</fullName>
    </submittedName>
</protein>